<comment type="caution">
    <text evidence="1">The sequence shown here is derived from an EMBL/GenBank/DDBJ whole genome shotgun (WGS) entry which is preliminary data.</text>
</comment>
<dbReference type="EMBL" id="JABFCY010000029">
    <property type="protein sequence ID" value="NNU63514.1"/>
    <property type="molecule type" value="Genomic_DNA"/>
</dbReference>
<dbReference type="AlphaFoldDB" id="A0A849KYG7"/>
<protein>
    <submittedName>
        <fullName evidence="1">Transcriptional regulator</fullName>
    </submittedName>
</protein>
<keyword evidence="2" id="KW-1185">Reference proteome</keyword>
<organism evidence="1 2">
    <name type="scientific">Ochrobactrum soli</name>
    <dbReference type="NCBI Taxonomy" id="2448455"/>
    <lineage>
        <taxon>Bacteria</taxon>
        <taxon>Pseudomonadati</taxon>
        <taxon>Pseudomonadota</taxon>
        <taxon>Alphaproteobacteria</taxon>
        <taxon>Hyphomicrobiales</taxon>
        <taxon>Brucellaceae</taxon>
        <taxon>Brucella/Ochrobactrum group</taxon>
        <taxon>Ochrobactrum</taxon>
    </lineage>
</organism>
<dbReference type="Proteomes" id="UP000574931">
    <property type="component" value="Unassembled WGS sequence"/>
</dbReference>
<sequence length="51" mass="5447">KTAAPAAAKASSSDDLKALVALEAENLKLRKELAAKLRSENTELRKRLGKA</sequence>
<evidence type="ECO:0000313" key="2">
    <source>
        <dbReference type="Proteomes" id="UP000574931"/>
    </source>
</evidence>
<gene>
    <name evidence="1" type="ORF">HKX02_25125</name>
</gene>
<name>A0A849KYG7_9HYPH</name>
<accession>A0A849KYG7</accession>
<proteinExistence type="predicted"/>
<reference evidence="1 2" key="1">
    <citation type="submission" date="2020-05" db="EMBL/GenBank/DDBJ databases">
        <title>Draft Genome Sequence of Ochrobactrum soli Isolated from Stable Fly Gut.</title>
        <authorList>
            <person name="Pileggi M.T."/>
            <person name="Vazhakkala L.J."/>
            <person name="Wong C.N."/>
        </authorList>
    </citation>
    <scope>NUCLEOTIDE SEQUENCE [LARGE SCALE GENOMIC DNA]</scope>
    <source>
        <strain evidence="1 2">MTP-C0764</strain>
    </source>
</reference>
<feature type="non-terminal residue" evidence="1">
    <location>
        <position position="1"/>
    </location>
</feature>
<evidence type="ECO:0000313" key="1">
    <source>
        <dbReference type="EMBL" id="NNU63514.1"/>
    </source>
</evidence>